<keyword evidence="3" id="KW-1185">Reference proteome</keyword>
<name>A0A5C3MXX3_9AGAM</name>
<accession>A0A5C3MXX3</accession>
<dbReference type="Proteomes" id="UP000305948">
    <property type="component" value="Unassembled WGS sequence"/>
</dbReference>
<evidence type="ECO:0000313" key="3">
    <source>
        <dbReference type="Proteomes" id="UP000305948"/>
    </source>
</evidence>
<dbReference type="Gene3D" id="3.80.10.10">
    <property type="entry name" value="Ribonuclease Inhibitor"/>
    <property type="match status" value="1"/>
</dbReference>
<proteinExistence type="predicted"/>
<dbReference type="SUPFAM" id="SSF52047">
    <property type="entry name" value="RNI-like"/>
    <property type="match status" value="1"/>
</dbReference>
<reference evidence="2 3" key="1">
    <citation type="journal article" date="2019" name="Nat. Ecol. Evol.">
        <title>Megaphylogeny resolves global patterns of mushroom evolution.</title>
        <authorList>
            <person name="Varga T."/>
            <person name="Krizsan K."/>
            <person name="Foldi C."/>
            <person name="Dima B."/>
            <person name="Sanchez-Garcia M."/>
            <person name="Sanchez-Ramirez S."/>
            <person name="Szollosi G.J."/>
            <person name="Szarkandi J.G."/>
            <person name="Papp V."/>
            <person name="Albert L."/>
            <person name="Andreopoulos W."/>
            <person name="Angelini C."/>
            <person name="Antonin V."/>
            <person name="Barry K.W."/>
            <person name="Bougher N.L."/>
            <person name="Buchanan P."/>
            <person name="Buyck B."/>
            <person name="Bense V."/>
            <person name="Catcheside P."/>
            <person name="Chovatia M."/>
            <person name="Cooper J."/>
            <person name="Damon W."/>
            <person name="Desjardin D."/>
            <person name="Finy P."/>
            <person name="Geml J."/>
            <person name="Haridas S."/>
            <person name="Hughes K."/>
            <person name="Justo A."/>
            <person name="Karasinski D."/>
            <person name="Kautmanova I."/>
            <person name="Kiss B."/>
            <person name="Kocsube S."/>
            <person name="Kotiranta H."/>
            <person name="LaButti K.M."/>
            <person name="Lechner B.E."/>
            <person name="Liimatainen K."/>
            <person name="Lipzen A."/>
            <person name="Lukacs Z."/>
            <person name="Mihaltcheva S."/>
            <person name="Morgado L.N."/>
            <person name="Niskanen T."/>
            <person name="Noordeloos M.E."/>
            <person name="Ohm R.A."/>
            <person name="Ortiz-Santana B."/>
            <person name="Ovrebo C."/>
            <person name="Racz N."/>
            <person name="Riley R."/>
            <person name="Savchenko A."/>
            <person name="Shiryaev A."/>
            <person name="Soop K."/>
            <person name="Spirin V."/>
            <person name="Szebenyi C."/>
            <person name="Tomsovsky M."/>
            <person name="Tulloss R.E."/>
            <person name="Uehling J."/>
            <person name="Grigoriev I.V."/>
            <person name="Vagvolgyi C."/>
            <person name="Papp T."/>
            <person name="Martin F.M."/>
            <person name="Miettinen O."/>
            <person name="Hibbett D.S."/>
            <person name="Nagy L.G."/>
        </authorList>
    </citation>
    <scope>NUCLEOTIDE SEQUENCE [LARGE SCALE GENOMIC DNA]</scope>
    <source>
        <strain evidence="2 3">OMC1185</strain>
    </source>
</reference>
<feature type="region of interest" description="Disordered" evidence="1">
    <location>
        <begin position="1"/>
        <end position="23"/>
    </location>
</feature>
<evidence type="ECO:0000313" key="2">
    <source>
        <dbReference type="EMBL" id="TFK49773.1"/>
    </source>
</evidence>
<dbReference type="EMBL" id="ML213515">
    <property type="protein sequence ID" value="TFK49773.1"/>
    <property type="molecule type" value="Genomic_DNA"/>
</dbReference>
<dbReference type="AlphaFoldDB" id="A0A5C3MXX3"/>
<evidence type="ECO:0000256" key="1">
    <source>
        <dbReference type="SAM" id="MobiDB-lite"/>
    </source>
</evidence>
<dbReference type="InterPro" id="IPR032675">
    <property type="entry name" value="LRR_dom_sf"/>
</dbReference>
<dbReference type="OrthoDB" id="3139399at2759"/>
<gene>
    <name evidence="2" type="ORF">OE88DRAFT_1662427</name>
</gene>
<protein>
    <submittedName>
        <fullName evidence="2">Uncharacterized protein</fullName>
    </submittedName>
</protein>
<sequence length="508" mass="57187">MGSNQSNLHVRGSTAPPSSETESYRSITSWQRGHWVSPMQRIPPEILSEIFIYCVLIDNEQFVRPRFRTAPLLLLRICRYWRDRAMSTPQLWCSLQIHDVKFTNRRRRLDDAKLLDLQSARLSSEMAMLGDWLSRARGQQLSLRIHFSGTLPDQAPECYEVLRYWFSGCHVLSLSVSREWLEVLSGLGCSVLEDFTIEVPHPPRTFGNVFSLQFPCHAPSLRRLTLKNTADMVVPYLAISPTSLKEMHCHDVLLSTNLVEFLKGCESLISWSMLSLHLPRNMEDSIGDMTLPNLEELVISDYSKRGEACSFLQNPDLHLPNLRRLDLNPKASGIANVASITAFATRSGCTLTHLKMHSSIPVCSEVAEFRALLSAIPSLEVLHIQTREVPICSEDGSSISIFASLMRPPAEAGLIHRLPCLSDLAITTTCIPPGVPSATYIENMIRSRTQDHDYVGHNVARLTSVMITLAVSSAVPMTVRWHRLVAGRLSRELTVEHFNTYCVEEVTL</sequence>
<organism evidence="2 3">
    <name type="scientific">Heliocybe sulcata</name>
    <dbReference type="NCBI Taxonomy" id="5364"/>
    <lineage>
        <taxon>Eukaryota</taxon>
        <taxon>Fungi</taxon>
        <taxon>Dikarya</taxon>
        <taxon>Basidiomycota</taxon>
        <taxon>Agaricomycotina</taxon>
        <taxon>Agaricomycetes</taxon>
        <taxon>Gloeophyllales</taxon>
        <taxon>Gloeophyllaceae</taxon>
        <taxon>Heliocybe</taxon>
    </lineage>
</organism>